<dbReference type="Pfam" id="PF01086">
    <property type="entry name" value="Clathrin_lg_ch"/>
    <property type="match status" value="1"/>
</dbReference>
<evidence type="ECO:0000256" key="3">
    <source>
        <dbReference type="ARBA" id="ARBA00023136"/>
    </source>
</evidence>
<evidence type="ECO:0000256" key="4">
    <source>
        <dbReference type="ARBA" id="ARBA00023176"/>
    </source>
</evidence>
<evidence type="ECO:0000313" key="10">
    <source>
        <dbReference type="WBParaSite" id="Pan_g19619.t1"/>
    </source>
</evidence>
<evidence type="ECO:0000313" key="9">
    <source>
        <dbReference type="Proteomes" id="UP000492821"/>
    </source>
</evidence>
<comment type="function">
    <text evidence="6">Clathrin is the major protein of the polyhedral coat of coated pits and vesicles.</text>
</comment>
<dbReference type="AlphaFoldDB" id="A0A7E4VFL4"/>
<evidence type="ECO:0000256" key="8">
    <source>
        <dbReference type="SAM" id="MobiDB-lite"/>
    </source>
</evidence>
<dbReference type="PANTHER" id="PTHR10639:SF7">
    <property type="entry name" value="CLATHRIN LIGHT CHAIN"/>
    <property type="match status" value="1"/>
</dbReference>
<accession>A0A7E4VFL4</accession>
<proteinExistence type="inferred from homology"/>
<evidence type="ECO:0000256" key="5">
    <source>
        <dbReference type="ARBA" id="ARBA00023329"/>
    </source>
</evidence>
<feature type="region of interest" description="Disordered" evidence="8">
    <location>
        <begin position="87"/>
        <end position="117"/>
    </location>
</feature>
<feature type="coiled-coil region" evidence="7">
    <location>
        <begin position="124"/>
        <end position="173"/>
    </location>
</feature>
<dbReference type="GO" id="GO:0006886">
    <property type="term" value="P:intracellular protein transport"/>
    <property type="evidence" value="ECO:0007669"/>
    <property type="project" value="InterPro"/>
</dbReference>
<dbReference type="GO" id="GO:0032050">
    <property type="term" value="F:clathrin heavy chain binding"/>
    <property type="evidence" value="ECO:0007669"/>
    <property type="project" value="TreeGrafter"/>
</dbReference>
<keyword evidence="5 6" id="KW-0968">Cytoplasmic vesicle</keyword>
<dbReference type="Proteomes" id="UP000492821">
    <property type="component" value="Unassembled WGS sequence"/>
</dbReference>
<evidence type="ECO:0000256" key="2">
    <source>
        <dbReference type="ARBA" id="ARBA00005263"/>
    </source>
</evidence>
<dbReference type="GO" id="GO:0030130">
    <property type="term" value="C:clathrin coat of trans-Golgi network vesicle"/>
    <property type="evidence" value="ECO:0007669"/>
    <property type="project" value="InterPro"/>
</dbReference>
<dbReference type="PANTHER" id="PTHR10639">
    <property type="entry name" value="CLATHRIN LIGHT CHAIN"/>
    <property type="match status" value="1"/>
</dbReference>
<dbReference type="GO" id="GO:0005198">
    <property type="term" value="F:structural molecule activity"/>
    <property type="evidence" value="ECO:0007669"/>
    <property type="project" value="InterPro"/>
</dbReference>
<evidence type="ECO:0000256" key="7">
    <source>
        <dbReference type="SAM" id="Coils"/>
    </source>
</evidence>
<dbReference type="WBParaSite" id="Pan_g19619.t1">
    <property type="protein sequence ID" value="Pan_g19619.t1"/>
    <property type="gene ID" value="Pan_g19619"/>
</dbReference>
<keyword evidence="4 6" id="KW-0168">Coated pit</keyword>
<reference evidence="9" key="1">
    <citation type="journal article" date="2013" name="Genetics">
        <title>The draft genome and transcriptome of Panagrellus redivivus are shaped by the harsh demands of a free-living lifestyle.</title>
        <authorList>
            <person name="Srinivasan J."/>
            <person name="Dillman A.R."/>
            <person name="Macchietto M.G."/>
            <person name="Heikkinen L."/>
            <person name="Lakso M."/>
            <person name="Fracchia K.M."/>
            <person name="Antoshechkin I."/>
            <person name="Mortazavi A."/>
            <person name="Wong G."/>
            <person name="Sternberg P.W."/>
        </authorList>
    </citation>
    <scope>NUCLEOTIDE SEQUENCE [LARGE SCALE GENOMIC DNA]</scope>
    <source>
        <strain evidence="9">MT8872</strain>
    </source>
</reference>
<name>A0A7E4VFL4_PANRE</name>
<evidence type="ECO:0000256" key="6">
    <source>
        <dbReference type="RuleBase" id="RU363137"/>
    </source>
</evidence>
<sequence length="233" mass="24803">MADPVAAFLERESGFLADLDGTEPPAGVDATANDAGIPEIDVIAPAPVAQPIANGLNHATTNNDSGVDLGGLDLLNGGADPIVVSNGSNGAFNGTDRSVSPSASDDPVFHSKPDVEPASVSAWREAYEKNLTKLDEEEEKAKAELKAKARQELEDFEKKRASDLAERKKVNREKQIEFLKNVEKASAGVLWQRIAKVVEADEKTPKLSVDTDRMRQLMLQGKDGGPTVAVGSD</sequence>
<dbReference type="GO" id="GO:0072583">
    <property type="term" value="P:clathrin-dependent endocytosis"/>
    <property type="evidence" value="ECO:0007669"/>
    <property type="project" value="TreeGrafter"/>
</dbReference>
<protein>
    <recommendedName>
        <fullName evidence="6">Clathrin light chain</fullName>
    </recommendedName>
</protein>
<dbReference type="GO" id="GO:0030132">
    <property type="term" value="C:clathrin coat of coated pit"/>
    <property type="evidence" value="ECO:0007669"/>
    <property type="project" value="InterPro"/>
</dbReference>
<reference evidence="10" key="2">
    <citation type="submission" date="2020-10" db="UniProtKB">
        <authorList>
            <consortium name="WormBaseParasite"/>
        </authorList>
    </citation>
    <scope>IDENTIFICATION</scope>
</reference>
<dbReference type="InterPro" id="IPR000996">
    <property type="entry name" value="Clathrin_L-chain"/>
</dbReference>
<keyword evidence="9" id="KW-1185">Reference proteome</keyword>
<organism evidence="9 10">
    <name type="scientific">Panagrellus redivivus</name>
    <name type="common">Microworm</name>
    <dbReference type="NCBI Taxonomy" id="6233"/>
    <lineage>
        <taxon>Eukaryota</taxon>
        <taxon>Metazoa</taxon>
        <taxon>Ecdysozoa</taxon>
        <taxon>Nematoda</taxon>
        <taxon>Chromadorea</taxon>
        <taxon>Rhabditida</taxon>
        <taxon>Tylenchina</taxon>
        <taxon>Panagrolaimomorpha</taxon>
        <taxon>Panagrolaimoidea</taxon>
        <taxon>Panagrolaimidae</taxon>
        <taxon>Panagrellus</taxon>
    </lineage>
</organism>
<comment type="similarity">
    <text evidence="2 6">Belongs to the clathrin light chain family.</text>
</comment>
<comment type="subcellular location">
    <subcellularLocation>
        <location evidence="1 6">Cytoplasmic vesicle membrane</location>
        <topology evidence="1 6">Peripheral membrane protein</topology>
        <orientation evidence="1 6">Cytoplasmic side</orientation>
    </subcellularLocation>
    <subcellularLocation>
        <location evidence="6">Membrane</location>
        <location evidence="6">Coated pit</location>
        <topology evidence="6">Peripheral membrane protein</topology>
        <orientation evidence="6">Cytoplasmic side</orientation>
    </subcellularLocation>
    <text evidence="6">Cytoplasmic face of coated pits and vesicles.</text>
</comment>
<keyword evidence="3 6" id="KW-0472">Membrane</keyword>
<evidence type="ECO:0000256" key="1">
    <source>
        <dbReference type="ARBA" id="ARBA00004180"/>
    </source>
</evidence>
<feature type="compositionally biased region" description="Polar residues" evidence="8">
    <location>
        <begin position="87"/>
        <end position="103"/>
    </location>
</feature>
<keyword evidence="7" id="KW-0175">Coiled coil</keyword>